<accession>F0WM58</accession>
<gene>
    <name evidence="2" type="primary">AlNc14C153G7561</name>
    <name evidence="2" type="ORF">ALNC14_085290</name>
</gene>
<dbReference type="InterPro" id="IPR011989">
    <property type="entry name" value="ARM-like"/>
</dbReference>
<dbReference type="AlphaFoldDB" id="F0WM58"/>
<keyword evidence="1" id="KW-0677">Repeat</keyword>
<proteinExistence type="predicted"/>
<name>F0WM58_9STRA</name>
<dbReference type="Gene3D" id="1.25.10.10">
    <property type="entry name" value="Leucine-rich Repeat Variant"/>
    <property type="match status" value="1"/>
</dbReference>
<evidence type="ECO:0000313" key="2">
    <source>
        <dbReference type="EMBL" id="CCA22386.1"/>
    </source>
</evidence>
<dbReference type="EMBL" id="FR824198">
    <property type="protein sequence ID" value="CCA22386.1"/>
    <property type="molecule type" value="Genomic_DNA"/>
</dbReference>
<dbReference type="HOGENOM" id="CLU_039447_0_0_1"/>
<protein>
    <submittedName>
        <fullName evidence="2">Uncharacterized protein AlNc14C153G7561</fullName>
    </submittedName>
</protein>
<sequence length="486" mass="54940">MAKHHIQQDTFDECVRENMTEFDMALEESIQDSIQQFASQEVDLSTIVTDNLLESNQTRIEQTLSTIESIKSLITETDGRKKHVSDKSAFSSHLESLIDWIKASPALKLLLPNIDLVPQILELTFANESDTDSKLVEKAVELIVLTCDSQYRQIQSAIGEKIIPLLLDFLTFCNRVESMSRSLAILTQICSKNESNKLIFMQLNGHTTLFKHVFLVHENMEFSKQFAKFLRGLMAQDDMVELSQSDAIVKQLMQLDLIPFSLKVIRERLHCTEDRSAVILWLAVLRQMAISEANCMQIYQEGNLDVLYDMMDTYASNALTAKQCVALLRNLAGVDTIKHQILKTGGITRVLHAMQTHVMCAFVQKHSCAFLAATALREPECAAEIVRHQGAFAIARAMRKHSKDGSMLRQASLAIRNIVARSPEFQKDFLDEGIEAMLRGALDLSSCQSEAYGALRDLNCETPVETYRKPVKLEFNPVQTQSRYLE</sequence>
<reference evidence="2" key="1">
    <citation type="journal article" date="2011" name="PLoS Biol.">
        <title>Gene gain and loss during evolution of obligate parasitism in the white rust pathogen of Arabidopsis thaliana.</title>
        <authorList>
            <person name="Kemen E."/>
            <person name="Gardiner A."/>
            <person name="Schultz-Larsen T."/>
            <person name="Kemen A.C."/>
            <person name="Balmuth A.L."/>
            <person name="Robert-Seilaniantz A."/>
            <person name="Bailey K."/>
            <person name="Holub E."/>
            <person name="Studholme D.J."/>
            <person name="Maclean D."/>
            <person name="Jones J.D."/>
        </authorList>
    </citation>
    <scope>NUCLEOTIDE SEQUENCE</scope>
</reference>
<dbReference type="PANTHER" id="PTHR22895">
    <property type="entry name" value="ARMADILLO REPEAT-CONTAINING PROTEIN 6"/>
    <property type="match status" value="1"/>
</dbReference>
<evidence type="ECO:0000256" key="1">
    <source>
        <dbReference type="ARBA" id="ARBA00022737"/>
    </source>
</evidence>
<dbReference type="InterPro" id="IPR016024">
    <property type="entry name" value="ARM-type_fold"/>
</dbReference>
<dbReference type="SUPFAM" id="SSF48371">
    <property type="entry name" value="ARM repeat"/>
    <property type="match status" value="1"/>
</dbReference>
<dbReference type="PANTHER" id="PTHR22895:SF0">
    <property type="entry name" value="ARMADILLO REPEAT-CONTAINING PROTEIN 6"/>
    <property type="match status" value="1"/>
</dbReference>
<reference evidence="2" key="2">
    <citation type="submission" date="2011-02" db="EMBL/GenBank/DDBJ databases">
        <authorList>
            <person name="MacLean D."/>
        </authorList>
    </citation>
    <scope>NUCLEOTIDE SEQUENCE</scope>
</reference>
<organism evidence="2">
    <name type="scientific">Albugo laibachii Nc14</name>
    <dbReference type="NCBI Taxonomy" id="890382"/>
    <lineage>
        <taxon>Eukaryota</taxon>
        <taxon>Sar</taxon>
        <taxon>Stramenopiles</taxon>
        <taxon>Oomycota</taxon>
        <taxon>Peronosporomycetes</taxon>
        <taxon>Albuginales</taxon>
        <taxon>Albuginaceae</taxon>
        <taxon>Albugo</taxon>
    </lineage>
</organism>